<dbReference type="PANTHER" id="PTHR10584">
    <property type="entry name" value="SUGAR KINASE"/>
    <property type="match status" value="1"/>
</dbReference>
<protein>
    <submittedName>
        <fullName evidence="4">Sugar kinase</fullName>
    </submittedName>
</protein>
<organism evidence="4 5">
    <name type="scientific">Pantoea cypripedii</name>
    <name type="common">Pectobacterium cypripedii</name>
    <name type="synonym">Erwinia cypripedii</name>
    <dbReference type="NCBI Taxonomy" id="55209"/>
    <lineage>
        <taxon>Bacteria</taxon>
        <taxon>Pseudomonadati</taxon>
        <taxon>Pseudomonadota</taxon>
        <taxon>Gammaproteobacteria</taxon>
        <taxon>Enterobacterales</taxon>
        <taxon>Erwiniaceae</taxon>
        <taxon>Pantoea</taxon>
    </lineage>
</organism>
<dbReference type="GO" id="GO:0016301">
    <property type="term" value="F:kinase activity"/>
    <property type="evidence" value="ECO:0007669"/>
    <property type="project" value="UniProtKB-KW"/>
</dbReference>
<keyword evidence="2 4" id="KW-0418">Kinase</keyword>
<evidence type="ECO:0000313" key="4">
    <source>
        <dbReference type="EMBL" id="ORM94029.1"/>
    </source>
</evidence>
<name>A0A1X1EVH5_PANCY</name>
<dbReference type="GO" id="GO:0005829">
    <property type="term" value="C:cytosol"/>
    <property type="evidence" value="ECO:0007669"/>
    <property type="project" value="TreeGrafter"/>
</dbReference>
<dbReference type="Gene3D" id="3.40.1190.20">
    <property type="match status" value="1"/>
</dbReference>
<dbReference type="STRING" id="55209.HA50_11970"/>
<evidence type="ECO:0000256" key="2">
    <source>
        <dbReference type="ARBA" id="ARBA00022777"/>
    </source>
</evidence>
<dbReference type="AlphaFoldDB" id="A0A1X1EVH5"/>
<dbReference type="PANTHER" id="PTHR10584:SF166">
    <property type="entry name" value="RIBOKINASE"/>
    <property type="match status" value="1"/>
</dbReference>
<keyword evidence="1" id="KW-0808">Transferase</keyword>
<dbReference type="RefSeq" id="WP_084875727.1">
    <property type="nucleotide sequence ID" value="NZ_JAGGMY010000001.1"/>
</dbReference>
<dbReference type="EMBL" id="MLJI01000001">
    <property type="protein sequence ID" value="ORM94029.1"/>
    <property type="molecule type" value="Genomic_DNA"/>
</dbReference>
<dbReference type="InterPro" id="IPR011611">
    <property type="entry name" value="PfkB_dom"/>
</dbReference>
<sequence>MVARSGILAAGSMLVDHVQRISHWPEQGWLAEIHHSEKCSGGAVPNVLFTLARMQINLPLAAVGMIGEDSDGDYLVQLLDQHHVERRFVQRTRSVNTAMTQVMTTPDGQRTFFHARGANAQLDLAHFSAVNTDHRIFHLGYLLLLDALDVPDTTWGTRSAQLLAQMQQRGYLTSLDLVSRAGEYQALVVPALRWLDYLVINELEAQSLTGISLRSEQGLAPPASFAAAARWLAQQGVRQRVVIHAPEGAWGLPVGGEGHWQPAWQLQPEEIVGSVGAGDAFCAGVLYASHQGWPMTDTLKLAHTCACFNLHAANALDGTRPLSEMQRWMGQAICVTGATDAGRITSAEKT</sequence>
<evidence type="ECO:0000259" key="3">
    <source>
        <dbReference type="Pfam" id="PF00294"/>
    </source>
</evidence>
<dbReference type="OrthoDB" id="9813569at2"/>
<evidence type="ECO:0000313" key="5">
    <source>
        <dbReference type="Proteomes" id="UP000193749"/>
    </source>
</evidence>
<comment type="caution">
    <text evidence="4">The sequence shown here is derived from an EMBL/GenBank/DDBJ whole genome shotgun (WGS) entry which is preliminary data.</text>
</comment>
<dbReference type="InterPro" id="IPR029056">
    <property type="entry name" value="Ribokinase-like"/>
</dbReference>
<feature type="domain" description="Carbohydrate kinase PfkB" evidence="3">
    <location>
        <begin position="11"/>
        <end position="313"/>
    </location>
</feature>
<gene>
    <name evidence="4" type="ORF">HA50_11970</name>
</gene>
<reference evidence="4 5" key="1">
    <citation type="journal article" date="2017" name="Antonie Van Leeuwenhoek">
        <title>Phylogenomic resolution of the bacterial genus Pantoea and its relationship with Erwinia and Tatumella.</title>
        <authorList>
            <person name="Palmer M."/>
            <person name="Steenkamp E.T."/>
            <person name="Coetzee M.P."/>
            <person name="Chan W.Y."/>
            <person name="van Zyl E."/>
            <person name="De Maayer P."/>
            <person name="Coutinho T.A."/>
            <person name="Blom J."/>
            <person name="Smits T.H."/>
            <person name="Duffy B."/>
            <person name="Venter S.N."/>
        </authorList>
    </citation>
    <scope>NUCLEOTIDE SEQUENCE [LARGE SCALE GENOMIC DNA]</scope>
    <source>
        <strain evidence="4 5">LMG 2657</strain>
    </source>
</reference>
<keyword evidence="5" id="KW-1185">Reference proteome</keyword>
<dbReference type="Proteomes" id="UP000193749">
    <property type="component" value="Unassembled WGS sequence"/>
</dbReference>
<proteinExistence type="predicted"/>
<dbReference type="SUPFAM" id="SSF53613">
    <property type="entry name" value="Ribokinase-like"/>
    <property type="match status" value="1"/>
</dbReference>
<accession>A0A1X1EVH5</accession>
<dbReference type="Pfam" id="PF00294">
    <property type="entry name" value="PfkB"/>
    <property type="match status" value="1"/>
</dbReference>
<evidence type="ECO:0000256" key="1">
    <source>
        <dbReference type="ARBA" id="ARBA00022679"/>
    </source>
</evidence>